<feature type="transmembrane region" description="Helical" evidence="7">
    <location>
        <begin position="126"/>
        <end position="151"/>
    </location>
</feature>
<feature type="transmembrane region" description="Helical" evidence="7">
    <location>
        <begin position="207"/>
        <end position="233"/>
    </location>
</feature>
<evidence type="ECO:0000256" key="5">
    <source>
        <dbReference type="ARBA" id="ARBA00022989"/>
    </source>
</evidence>
<dbReference type="Proteomes" id="UP000002357">
    <property type="component" value="Plasmid pSCL4"/>
</dbReference>
<evidence type="ECO:0000313" key="9">
    <source>
        <dbReference type="EMBL" id="EFG04454.2"/>
    </source>
</evidence>
<feature type="transmembrane region" description="Helical" evidence="7">
    <location>
        <begin position="34"/>
        <end position="56"/>
    </location>
</feature>
<proteinExistence type="predicted"/>
<dbReference type="InterPro" id="IPR050171">
    <property type="entry name" value="MFS_Transporters"/>
</dbReference>
<evidence type="ECO:0000313" key="10">
    <source>
        <dbReference type="Proteomes" id="UP000002357"/>
    </source>
</evidence>
<gene>
    <name evidence="9" type="ORF">SCLAV_p0967</name>
</gene>
<dbReference type="InterPro" id="IPR036259">
    <property type="entry name" value="MFS_trans_sf"/>
</dbReference>
<reference evidence="9 10" key="1">
    <citation type="journal article" date="2010" name="Genome Biol. Evol.">
        <title>The sequence of a 1.8-mb bacterial linear plasmid reveals a rich evolutionary reservoir of secondary metabolic pathways.</title>
        <authorList>
            <person name="Medema M.H."/>
            <person name="Trefzer A."/>
            <person name="Kovalchuk A."/>
            <person name="van den Berg M."/>
            <person name="Mueller U."/>
            <person name="Heijne W."/>
            <person name="Wu L."/>
            <person name="Alam M.T."/>
            <person name="Ronning C.M."/>
            <person name="Nierman W.C."/>
            <person name="Bovenberg R.A.L."/>
            <person name="Breitling R."/>
            <person name="Takano E."/>
        </authorList>
    </citation>
    <scope>NUCLEOTIDE SEQUENCE [LARGE SCALE GENOMIC DNA]</scope>
    <source>
        <strain evidence="10">ATCC 27064 / DSM 738 / JCM 4710 / NBRC 13307 / NCIMB 12785 / NRRL 3585 / VKM Ac-602</strain>
        <plasmid evidence="9">pSCL4</plasmid>
    </source>
</reference>
<keyword evidence="3" id="KW-1003">Cell membrane</keyword>
<evidence type="ECO:0000256" key="7">
    <source>
        <dbReference type="SAM" id="Phobius"/>
    </source>
</evidence>
<feature type="transmembrane region" description="Helical" evidence="7">
    <location>
        <begin position="364"/>
        <end position="383"/>
    </location>
</feature>
<organism evidence="9 10">
    <name type="scientific">Streptomyces clavuligerus</name>
    <dbReference type="NCBI Taxonomy" id="1901"/>
    <lineage>
        <taxon>Bacteria</taxon>
        <taxon>Bacillati</taxon>
        <taxon>Actinomycetota</taxon>
        <taxon>Actinomycetes</taxon>
        <taxon>Kitasatosporales</taxon>
        <taxon>Streptomycetaceae</taxon>
        <taxon>Streptomyces</taxon>
    </lineage>
</organism>
<dbReference type="SUPFAM" id="SSF103473">
    <property type="entry name" value="MFS general substrate transporter"/>
    <property type="match status" value="1"/>
</dbReference>
<evidence type="ECO:0000256" key="1">
    <source>
        <dbReference type="ARBA" id="ARBA00004651"/>
    </source>
</evidence>
<keyword evidence="2" id="KW-0813">Transport</keyword>
<sequence>MERPLLYSVALDTAGAGLFLPLSLLFFLNVHHMSAATAGAAVSAGSILSFLVIPAAGRLVQVMGPKRCLLISNLMTAAGYSSYFLASSGTRVFCASFIVMAADRLYGAAWPGAVARVASKEQLPQWFSFVNFLKTTCLGLGAVASTGLLALAGPAGLKVALMGNCLSSLAAAFFVLRTRIPPGGTGVQPGATDSRATLMSTLKNSAFMALVSSQTLLSLAWLIPTVAFPIYLVDVLHHAAFWPAAVIAVRYAVISAIQIPLGNRVAGWSRSRVLVLAIAAAETAILTTMFISSAPAVAQGWMAVLATVLLAVAEAASKPTAAAAAVALAPDRDEGPYMAVFQLTWAVSYAVGPALIGWGMGHALLLWCVLGGCVLISGLVQVLSPERRRFAR</sequence>
<dbReference type="PANTHER" id="PTHR23517">
    <property type="entry name" value="RESISTANCE PROTEIN MDTM, PUTATIVE-RELATED-RELATED"/>
    <property type="match status" value="1"/>
</dbReference>
<evidence type="ECO:0000256" key="6">
    <source>
        <dbReference type="ARBA" id="ARBA00023136"/>
    </source>
</evidence>
<dbReference type="GO" id="GO:0022857">
    <property type="term" value="F:transmembrane transporter activity"/>
    <property type="evidence" value="ECO:0007669"/>
    <property type="project" value="InterPro"/>
</dbReference>
<keyword evidence="10" id="KW-1185">Reference proteome</keyword>
<dbReference type="InterPro" id="IPR011701">
    <property type="entry name" value="MFS"/>
</dbReference>
<dbReference type="Pfam" id="PF07690">
    <property type="entry name" value="MFS_1"/>
    <property type="match status" value="1"/>
</dbReference>
<comment type="subcellular location">
    <subcellularLocation>
        <location evidence="1">Cell membrane</location>
        <topology evidence="1">Multi-pass membrane protein</topology>
    </subcellularLocation>
</comment>
<evidence type="ECO:0000259" key="8">
    <source>
        <dbReference type="PROSITE" id="PS50850"/>
    </source>
</evidence>
<feature type="transmembrane region" description="Helical" evidence="7">
    <location>
        <begin position="273"/>
        <end position="292"/>
    </location>
</feature>
<evidence type="ECO:0000256" key="3">
    <source>
        <dbReference type="ARBA" id="ARBA00022475"/>
    </source>
</evidence>
<dbReference type="GO" id="GO:0005886">
    <property type="term" value="C:plasma membrane"/>
    <property type="evidence" value="ECO:0007669"/>
    <property type="project" value="UniProtKB-SubCell"/>
</dbReference>
<dbReference type="PROSITE" id="PS50850">
    <property type="entry name" value="MFS"/>
    <property type="match status" value="1"/>
</dbReference>
<accession>D5SKL1</accession>
<keyword evidence="6 7" id="KW-0472">Membrane</keyword>
<keyword evidence="4 7" id="KW-0812">Transmembrane</keyword>
<feature type="transmembrane region" description="Helical" evidence="7">
    <location>
        <begin position="239"/>
        <end position="261"/>
    </location>
</feature>
<keyword evidence="5 7" id="KW-1133">Transmembrane helix</keyword>
<feature type="transmembrane region" description="Helical" evidence="7">
    <location>
        <begin position="5"/>
        <end position="28"/>
    </location>
</feature>
<dbReference type="PANTHER" id="PTHR23517:SF2">
    <property type="entry name" value="MULTIDRUG RESISTANCE PROTEIN MDTH"/>
    <property type="match status" value="1"/>
</dbReference>
<dbReference type="eggNOG" id="COG2211">
    <property type="taxonomic scope" value="Bacteria"/>
</dbReference>
<feature type="transmembrane region" description="Helical" evidence="7">
    <location>
        <begin position="298"/>
        <end position="316"/>
    </location>
</feature>
<dbReference type="AlphaFoldDB" id="D5SKL1"/>
<protein>
    <submittedName>
        <fullName evidence="9">Putative membrane transport protein</fullName>
    </submittedName>
</protein>
<dbReference type="InterPro" id="IPR020846">
    <property type="entry name" value="MFS_dom"/>
</dbReference>
<evidence type="ECO:0000256" key="4">
    <source>
        <dbReference type="ARBA" id="ARBA00022692"/>
    </source>
</evidence>
<evidence type="ECO:0000256" key="2">
    <source>
        <dbReference type="ARBA" id="ARBA00022448"/>
    </source>
</evidence>
<geneLocation type="plasmid" evidence="9 10">
    <name>pSCL4</name>
</geneLocation>
<feature type="domain" description="Major facilitator superfamily (MFS) profile" evidence="8">
    <location>
        <begin position="198"/>
        <end position="392"/>
    </location>
</feature>
<name>D5SKL1_STRCL</name>
<dbReference type="EMBL" id="CM000914">
    <property type="protein sequence ID" value="EFG04454.2"/>
    <property type="molecule type" value="Genomic_DNA"/>
</dbReference>
<keyword evidence="9" id="KW-0614">Plasmid</keyword>
<dbReference type="Gene3D" id="1.20.1250.20">
    <property type="entry name" value="MFS general substrate transporter like domains"/>
    <property type="match status" value="1"/>
</dbReference>
<feature type="transmembrane region" description="Helical" evidence="7">
    <location>
        <begin position="337"/>
        <end position="358"/>
    </location>
</feature>